<accession>W4V3F8</accession>
<keyword evidence="7" id="KW-1185">Reference proteome</keyword>
<dbReference type="PRINTS" id="PR00992">
    <property type="entry name" value="ALARACEMASE"/>
</dbReference>
<dbReference type="PANTHER" id="PTHR30511:SF0">
    <property type="entry name" value="ALANINE RACEMASE, CATABOLIC-RELATED"/>
    <property type="match status" value="1"/>
</dbReference>
<dbReference type="GO" id="GO:0008784">
    <property type="term" value="F:alanine racemase activity"/>
    <property type="evidence" value="ECO:0007669"/>
    <property type="project" value="UniProtKB-EC"/>
</dbReference>
<dbReference type="Gene3D" id="2.40.37.10">
    <property type="entry name" value="Lyase, Ornithine Decarboxylase, Chain A, domain 1"/>
    <property type="match status" value="1"/>
</dbReference>
<comment type="cofactor">
    <cofactor evidence="2">
        <name>pyridoxal 5'-phosphate</name>
        <dbReference type="ChEBI" id="CHEBI:597326"/>
    </cofactor>
</comment>
<dbReference type="Proteomes" id="UP000019109">
    <property type="component" value="Unassembled WGS sequence"/>
</dbReference>
<dbReference type="GO" id="GO:0005829">
    <property type="term" value="C:cytosol"/>
    <property type="evidence" value="ECO:0007669"/>
    <property type="project" value="TreeGrafter"/>
</dbReference>
<dbReference type="AlphaFoldDB" id="W4V3F8"/>
<name>W4V3F8_9FIRM</name>
<comment type="catalytic activity">
    <reaction evidence="1">
        <text>L-alanine = D-alanine</text>
        <dbReference type="Rhea" id="RHEA:20249"/>
        <dbReference type="ChEBI" id="CHEBI:57416"/>
        <dbReference type="ChEBI" id="CHEBI:57972"/>
        <dbReference type="EC" id="5.1.1.1"/>
    </reaction>
</comment>
<comment type="caution">
    <text evidence="6">The sequence shown here is derived from an EMBL/GenBank/DDBJ whole genome shotgun (WGS) entry which is preliminary data.</text>
</comment>
<evidence type="ECO:0000256" key="4">
    <source>
        <dbReference type="ARBA" id="ARBA00023235"/>
    </source>
</evidence>
<evidence type="ECO:0000313" key="6">
    <source>
        <dbReference type="EMBL" id="GAE87363.1"/>
    </source>
</evidence>
<feature type="domain" description="Alanine racemase C-terminal" evidence="5">
    <location>
        <begin position="2"/>
        <end position="127"/>
    </location>
</feature>
<dbReference type="GO" id="GO:0030170">
    <property type="term" value="F:pyridoxal phosphate binding"/>
    <property type="evidence" value="ECO:0007669"/>
    <property type="project" value="TreeGrafter"/>
</dbReference>
<reference evidence="6" key="1">
    <citation type="journal article" date="2014" name="Genome Announc.">
        <title>Draft Genome Sequence of Clostridium straminisolvens Strain JCM 21531T, Isolated from a Cellulose-Degrading Bacterial Community.</title>
        <authorList>
            <person name="Yuki M."/>
            <person name="Oshima K."/>
            <person name="Suda W."/>
            <person name="Sakamoto M."/>
            <person name="Kitamura K."/>
            <person name="Iida T."/>
            <person name="Hattori M."/>
            <person name="Ohkuma M."/>
        </authorList>
    </citation>
    <scope>NUCLEOTIDE SEQUENCE [LARGE SCALE GENOMIC DNA]</scope>
    <source>
        <strain evidence="6">JCM 21531</strain>
    </source>
</reference>
<dbReference type="GO" id="GO:0030632">
    <property type="term" value="P:D-alanine biosynthetic process"/>
    <property type="evidence" value="ECO:0007669"/>
    <property type="project" value="TreeGrafter"/>
</dbReference>
<dbReference type="EMBL" id="BAVR01000006">
    <property type="protein sequence ID" value="GAE87363.1"/>
    <property type="molecule type" value="Genomic_DNA"/>
</dbReference>
<dbReference type="STRING" id="1294263.JCM21531_724"/>
<gene>
    <name evidence="6" type="ORF">JCM21531_724</name>
</gene>
<evidence type="ECO:0000256" key="2">
    <source>
        <dbReference type="ARBA" id="ARBA00001933"/>
    </source>
</evidence>
<evidence type="ECO:0000313" key="7">
    <source>
        <dbReference type="Proteomes" id="UP000019109"/>
    </source>
</evidence>
<dbReference type="GO" id="GO:0009252">
    <property type="term" value="P:peptidoglycan biosynthetic process"/>
    <property type="evidence" value="ECO:0007669"/>
    <property type="project" value="TreeGrafter"/>
</dbReference>
<dbReference type="InterPro" id="IPR009006">
    <property type="entry name" value="Ala_racemase/Decarboxylase_C"/>
</dbReference>
<keyword evidence="3" id="KW-0663">Pyridoxal phosphate</keyword>
<proteinExistence type="predicted"/>
<dbReference type="SUPFAM" id="SSF50621">
    <property type="entry name" value="Alanine racemase C-terminal domain-like"/>
    <property type="match status" value="1"/>
</dbReference>
<protein>
    <submittedName>
        <fullName evidence="6">Alanine racemase</fullName>
    </submittedName>
</protein>
<dbReference type="InterPro" id="IPR011079">
    <property type="entry name" value="Ala_racemase_C"/>
</dbReference>
<sequence>MKANVILVKDVEKDTCISYGRIFRTSRSSRIATIPIGYADGYTRLLTNKGKVLLNGQLAPIVGKICMDQCMVDITDIEGDVNVGDEAVLIGKQKDKEIKVEDLAKSVGTINYELVSIIGKRIPRVYLKEGKIYNVLNYLI</sequence>
<dbReference type="PANTHER" id="PTHR30511">
    <property type="entry name" value="ALANINE RACEMASE"/>
    <property type="match status" value="1"/>
</dbReference>
<evidence type="ECO:0000256" key="1">
    <source>
        <dbReference type="ARBA" id="ARBA00000316"/>
    </source>
</evidence>
<evidence type="ECO:0000256" key="3">
    <source>
        <dbReference type="ARBA" id="ARBA00022898"/>
    </source>
</evidence>
<dbReference type="FunFam" id="2.40.37.10:FF:000006">
    <property type="entry name" value="Alanine racemase"/>
    <property type="match status" value="1"/>
</dbReference>
<organism evidence="6 7">
    <name type="scientific">Acetivibrio straminisolvens JCM 21531</name>
    <dbReference type="NCBI Taxonomy" id="1294263"/>
    <lineage>
        <taxon>Bacteria</taxon>
        <taxon>Bacillati</taxon>
        <taxon>Bacillota</taxon>
        <taxon>Clostridia</taxon>
        <taxon>Eubacteriales</taxon>
        <taxon>Oscillospiraceae</taxon>
        <taxon>Acetivibrio</taxon>
    </lineage>
</organism>
<dbReference type="SMART" id="SM01005">
    <property type="entry name" value="Ala_racemase_C"/>
    <property type="match status" value="1"/>
</dbReference>
<dbReference type="Pfam" id="PF00842">
    <property type="entry name" value="Ala_racemase_C"/>
    <property type="match status" value="1"/>
</dbReference>
<evidence type="ECO:0000259" key="5">
    <source>
        <dbReference type="SMART" id="SM01005"/>
    </source>
</evidence>
<keyword evidence="4" id="KW-0413">Isomerase</keyword>
<dbReference type="InterPro" id="IPR000821">
    <property type="entry name" value="Ala_racemase"/>
</dbReference>